<reference evidence="3 4" key="1">
    <citation type="submission" date="2017-11" db="EMBL/GenBank/DDBJ databases">
        <title>Genomic Encyclopedia of Archaeal and Bacterial Type Strains, Phase II (KMG-II): From Individual Species to Whole Genera.</title>
        <authorList>
            <person name="Goeker M."/>
        </authorList>
    </citation>
    <scope>NUCLEOTIDE SEQUENCE [LARGE SCALE GENOMIC DNA]</scope>
    <source>
        <strain evidence="3 4">DSM 27763</strain>
    </source>
</reference>
<keyword evidence="4" id="KW-1185">Reference proteome</keyword>
<accession>A0A0B2B2E9</accession>
<dbReference type="AlphaFoldDB" id="A0A0B2B2E9"/>
<dbReference type="RefSeq" id="WP_039368940.1">
    <property type="nucleotide sequence ID" value="NZ_PGEZ01000002.1"/>
</dbReference>
<comment type="caution">
    <text evidence="3">The sequence shown here is derived from an EMBL/GenBank/DDBJ whole genome shotgun (WGS) entry which is preliminary data.</text>
</comment>
<sequence length="765" mass="83643">MTAAAQAFALDGPSSDAEPGHRIALRDGWSLWRLAALRSAGMPMAWLEAFAVPDAADDESDLRSRETSAAAVRHVVGQPAFVEAVTWQNPALVRNWLGRFAADLAAGGDGRLSRRDQREALVAFLAQRYCAKNETIGFFGPVAWARFGEDHEDVRTSGTARLRSRTLFREQWAVDAIARTFAARPELRPHLVARRHPACSFDGGVLRRPRRRPQPLDADEAVVAAALARPRQVGELLTACGTPEALDRLVTAGAVLVGLPIPVTDRPEDVLRGHVARIDDDRLRAGLAAELDRIDDAAAVVAASAGDPVALRDALERLGEEFRSLTGVGDQRAKTDRDLGRCIVYEDCRRDLDVDIGADLVDDLRAPLALLLDTARWLVAETGAEVERDLAAREASLREASGRPVALCDLVMASGDVLGGLPGTAVSRVAADFRARWAELLATATDASRLTTARLTPLVRLLFPSGPVRWRAARQHSPDMMLRERPGDRPQWVLGELHLAVNTLENRAFATQADDRAELVAATAADFPDGRFVPVLPARSPDVTSRTYPPLALDLPDRYRYWSWTDDEGHPSGRPTLPGAGLLVERDGDRLVVRSPDDGWHAPLVEVLGEFLTALVADRFSLRGPAPHHPRLMLDDVVVAREAWHLPVTELPDAPGDYRHRALRARLGELGMPRWVFARTPDQPKPYLVDRDAPLSLRNLARGLRRSAGSDPDATITFTEMLPAPDELWMAGPGGEPHTSELRIVVHDDGQPRSPLTAPDRTERG</sequence>
<proteinExistence type="predicted"/>
<feature type="region of interest" description="Disordered" evidence="1">
    <location>
        <begin position="746"/>
        <end position="765"/>
    </location>
</feature>
<feature type="domain" description="Lantibiotic dehydratase N-terminal" evidence="2">
    <location>
        <begin position="78"/>
        <end position="372"/>
    </location>
</feature>
<protein>
    <submittedName>
        <fullName evidence="3">Lantibiotic biosynthesis dehydratase-like protein</fullName>
    </submittedName>
</protein>
<organism evidence="3 4">
    <name type="scientific">Mumia flava</name>
    <dbReference type="NCBI Taxonomy" id="1348852"/>
    <lineage>
        <taxon>Bacteria</taxon>
        <taxon>Bacillati</taxon>
        <taxon>Actinomycetota</taxon>
        <taxon>Actinomycetes</taxon>
        <taxon>Propionibacteriales</taxon>
        <taxon>Nocardioidaceae</taxon>
        <taxon>Mumia</taxon>
    </lineage>
</organism>
<dbReference type="EMBL" id="PGEZ01000002">
    <property type="protein sequence ID" value="PJJ54093.1"/>
    <property type="molecule type" value="Genomic_DNA"/>
</dbReference>
<name>A0A0B2B2E9_9ACTN</name>
<evidence type="ECO:0000259" key="2">
    <source>
        <dbReference type="Pfam" id="PF04738"/>
    </source>
</evidence>
<dbReference type="Pfam" id="PF04738">
    <property type="entry name" value="Lant_dehydr_N"/>
    <property type="match status" value="1"/>
</dbReference>
<dbReference type="Proteomes" id="UP000230842">
    <property type="component" value="Unassembled WGS sequence"/>
</dbReference>
<dbReference type="OrthoDB" id="2442707at2"/>
<evidence type="ECO:0000313" key="4">
    <source>
        <dbReference type="Proteomes" id="UP000230842"/>
    </source>
</evidence>
<evidence type="ECO:0000313" key="3">
    <source>
        <dbReference type="EMBL" id="PJJ54093.1"/>
    </source>
</evidence>
<gene>
    <name evidence="3" type="ORF">CLV56_3597</name>
</gene>
<evidence type="ECO:0000256" key="1">
    <source>
        <dbReference type="SAM" id="MobiDB-lite"/>
    </source>
</evidence>
<dbReference type="InterPro" id="IPR006827">
    <property type="entry name" value="Lant_deHydtase_N"/>
</dbReference>